<evidence type="ECO:0000313" key="3">
    <source>
        <dbReference type="Proteomes" id="UP000254866"/>
    </source>
</evidence>
<keyword evidence="1" id="KW-0732">Signal</keyword>
<protein>
    <submittedName>
        <fullName evidence="2">Uncharacterized protein</fullName>
    </submittedName>
</protein>
<gene>
    <name evidence="2" type="ORF">BP5553_08676</name>
</gene>
<dbReference type="InterPro" id="IPR021054">
    <property type="entry name" value="Cell_wall_mannoprotein_1"/>
</dbReference>
<dbReference type="PANTHER" id="PTHR38123">
    <property type="entry name" value="CELL WALL SERINE-THREONINE-RICH GALACTOMANNOPROTEIN MP1 (AFU_ORTHOLOGUE AFUA_4G03240)"/>
    <property type="match status" value="1"/>
</dbReference>
<proteinExistence type="predicted"/>
<evidence type="ECO:0000256" key="1">
    <source>
        <dbReference type="SAM" id="SignalP"/>
    </source>
</evidence>
<name>A0A370TEX0_9HELO</name>
<feature type="chain" id="PRO_5016728757" evidence="1">
    <location>
        <begin position="22"/>
        <end position="181"/>
    </location>
</feature>
<comment type="caution">
    <text evidence="2">The sequence shown here is derived from an EMBL/GenBank/DDBJ whole genome shotgun (WGS) entry which is preliminary data.</text>
</comment>
<dbReference type="PROSITE" id="PS51257">
    <property type="entry name" value="PROKAR_LIPOPROTEIN"/>
    <property type="match status" value="1"/>
</dbReference>
<accession>A0A370TEX0</accession>
<reference evidence="2 3" key="1">
    <citation type="journal article" date="2018" name="IMA Fungus">
        <title>IMA Genome-F 9: Draft genome sequence of Annulohypoxylon stygium, Aspergillus mulundensis, Berkeleyomyces basicola (syn. Thielaviopsis basicola), Ceratocystis smalleyi, two Cercospora beticola strains, Coleophoma cylindrospora, Fusarium fracticaudum, Phialophora cf. hyalina, and Morchella septimelata.</title>
        <authorList>
            <person name="Wingfield B.D."/>
            <person name="Bills G.F."/>
            <person name="Dong Y."/>
            <person name="Huang W."/>
            <person name="Nel W.J."/>
            <person name="Swalarsk-Parry B.S."/>
            <person name="Vaghefi N."/>
            <person name="Wilken P.M."/>
            <person name="An Z."/>
            <person name="de Beer Z.W."/>
            <person name="De Vos L."/>
            <person name="Chen L."/>
            <person name="Duong T.A."/>
            <person name="Gao Y."/>
            <person name="Hammerbacher A."/>
            <person name="Kikkert J.R."/>
            <person name="Li Y."/>
            <person name="Li H."/>
            <person name="Li K."/>
            <person name="Li Q."/>
            <person name="Liu X."/>
            <person name="Ma X."/>
            <person name="Naidoo K."/>
            <person name="Pethybridge S.J."/>
            <person name="Sun J."/>
            <person name="Steenkamp E.T."/>
            <person name="van der Nest M.A."/>
            <person name="van Wyk S."/>
            <person name="Wingfield M.J."/>
            <person name="Xiong C."/>
            <person name="Yue Q."/>
            <person name="Zhang X."/>
        </authorList>
    </citation>
    <scope>NUCLEOTIDE SEQUENCE [LARGE SCALE GENOMIC DNA]</scope>
    <source>
        <strain evidence="2 3">BP 5553</strain>
    </source>
</reference>
<dbReference type="GeneID" id="43601525"/>
<dbReference type="Proteomes" id="UP000254866">
    <property type="component" value="Unassembled WGS sequence"/>
</dbReference>
<organism evidence="2 3">
    <name type="scientific">Venustampulla echinocandica</name>
    <dbReference type="NCBI Taxonomy" id="2656787"/>
    <lineage>
        <taxon>Eukaryota</taxon>
        <taxon>Fungi</taxon>
        <taxon>Dikarya</taxon>
        <taxon>Ascomycota</taxon>
        <taxon>Pezizomycotina</taxon>
        <taxon>Leotiomycetes</taxon>
        <taxon>Helotiales</taxon>
        <taxon>Pleuroascaceae</taxon>
        <taxon>Venustampulla</taxon>
    </lineage>
</organism>
<dbReference type="PANTHER" id="PTHR38123:SF1">
    <property type="entry name" value="HYDROPHOBIC SURFACE BINDING PROTEIN"/>
    <property type="match status" value="1"/>
</dbReference>
<sequence length="181" mass="19138">MLVLKSIVLAVVGLTSTVAAAACCSAEKRDVGGLRSDFALLNTAVKYNLGNITAYNGGVDNLGPLVTAGQLVSTVLTKTTADITAHAAFTTSDSITMLIEATNTLALLTNTLNALNNKQLLFRAAGIHTVVLKSIQEHSAEESEMYDQLVAKATNDTKSSFRGLQDTLKQLYDIVIKAYSA</sequence>
<dbReference type="OrthoDB" id="3485059at2759"/>
<dbReference type="AlphaFoldDB" id="A0A370TEX0"/>
<evidence type="ECO:0000313" key="2">
    <source>
        <dbReference type="EMBL" id="RDL33237.1"/>
    </source>
</evidence>
<dbReference type="Pfam" id="PF12296">
    <property type="entry name" value="HsbA"/>
    <property type="match status" value="1"/>
</dbReference>
<keyword evidence="3" id="KW-1185">Reference proteome</keyword>
<dbReference type="RefSeq" id="XP_031866730.1">
    <property type="nucleotide sequence ID" value="XM_032017299.1"/>
</dbReference>
<dbReference type="EMBL" id="NPIC01000009">
    <property type="protein sequence ID" value="RDL33237.1"/>
    <property type="molecule type" value="Genomic_DNA"/>
</dbReference>
<dbReference type="Gene3D" id="1.20.1280.140">
    <property type="match status" value="1"/>
</dbReference>
<feature type="signal peptide" evidence="1">
    <location>
        <begin position="1"/>
        <end position="21"/>
    </location>
</feature>
<dbReference type="GO" id="GO:0005576">
    <property type="term" value="C:extracellular region"/>
    <property type="evidence" value="ECO:0007669"/>
    <property type="project" value="TreeGrafter"/>
</dbReference>